<sequence length="125" mass="12923">MTSVLIYSVFLAVILSNFVQSSYPGDGCCVTWSGDGSCCMNSFFQCCVDAAPYVDYYSVNNFYGVGGYYPAGGWRGGGWHHGGGGWHHGGGGWHHGGGGWHHGGGGWHHGGGGFHHGGGGGGRRG</sequence>
<evidence type="ECO:0000313" key="2">
    <source>
        <dbReference type="EMBL" id="CAF1043937.1"/>
    </source>
</evidence>
<evidence type="ECO:0000313" key="4">
    <source>
        <dbReference type="Proteomes" id="UP000663828"/>
    </source>
</evidence>
<dbReference type="OrthoDB" id="10567859at2759"/>
<dbReference type="AlphaFoldDB" id="A0A815HP04"/>
<keyword evidence="1" id="KW-0732">Signal</keyword>
<dbReference type="Proteomes" id="UP000663828">
    <property type="component" value="Unassembled WGS sequence"/>
</dbReference>
<accession>A0A815HP04</accession>
<feature type="chain" id="PRO_5036411697" evidence="1">
    <location>
        <begin position="22"/>
        <end position="125"/>
    </location>
</feature>
<gene>
    <name evidence="3" type="ORF">EDS130_LOCUS33496</name>
    <name evidence="2" type="ORF">XAT740_LOCUS15413</name>
</gene>
<proteinExistence type="predicted"/>
<comment type="caution">
    <text evidence="3">The sequence shown here is derived from an EMBL/GenBank/DDBJ whole genome shotgun (WGS) entry which is preliminary data.</text>
</comment>
<keyword evidence="4" id="KW-1185">Reference proteome</keyword>
<organism evidence="3 5">
    <name type="scientific">Adineta ricciae</name>
    <name type="common">Rotifer</name>
    <dbReference type="NCBI Taxonomy" id="249248"/>
    <lineage>
        <taxon>Eukaryota</taxon>
        <taxon>Metazoa</taxon>
        <taxon>Spiralia</taxon>
        <taxon>Gnathifera</taxon>
        <taxon>Rotifera</taxon>
        <taxon>Eurotatoria</taxon>
        <taxon>Bdelloidea</taxon>
        <taxon>Adinetida</taxon>
        <taxon>Adinetidae</taxon>
        <taxon>Adineta</taxon>
    </lineage>
</organism>
<protein>
    <submittedName>
        <fullName evidence="3">Uncharacterized protein</fullName>
    </submittedName>
</protein>
<feature type="signal peptide" evidence="1">
    <location>
        <begin position="1"/>
        <end position="21"/>
    </location>
</feature>
<name>A0A815HP04_ADIRI</name>
<dbReference type="EMBL" id="CAJNOR010000951">
    <property type="protein sequence ID" value="CAF1043937.1"/>
    <property type="molecule type" value="Genomic_DNA"/>
</dbReference>
<evidence type="ECO:0000313" key="5">
    <source>
        <dbReference type="Proteomes" id="UP000663852"/>
    </source>
</evidence>
<reference evidence="3" key="1">
    <citation type="submission" date="2021-02" db="EMBL/GenBank/DDBJ databases">
        <authorList>
            <person name="Nowell W R."/>
        </authorList>
    </citation>
    <scope>NUCLEOTIDE SEQUENCE</scope>
</reference>
<evidence type="ECO:0000313" key="3">
    <source>
        <dbReference type="EMBL" id="CAF1355061.1"/>
    </source>
</evidence>
<evidence type="ECO:0000256" key="1">
    <source>
        <dbReference type="SAM" id="SignalP"/>
    </source>
</evidence>
<dbReference type="EMBL" id="CAJNOJ010000268">
    <property type="protein sequence ID" value="CAF1355061.1"/>
    <property type="molecule type" value="Genomic_DNA"/>
</dbReference>
<dbReference type="Proteomes" id="UP000663852">
    <property type="component" value="Unassembled WGS sequence"/>
</dbReference>